<evidence type="ECO:0000256" key="4">
    <source>
        <dbReference type="SAM" id="Coils"/>
    </source>
</evidence>
<proteinExistence type="predicted"/>
<evidence type="ECO:0000259" key="7">
    <source>
        <dbReference type="Pfam" id="PF21788"/>
    </source>
</evidence>
<evidence type="ECO:0000256" key="1">
    <source>
        <dbReference type="ARBA" id="ARBA00000452"/>
    </source>
</evidence>
<keyword evidence="10" id="KW-1185">Reference proteome</keyword>
<dbReference type="PANTHER" id="PTHR11941:SF75">
    <property type="entry name" value="ENOYL-COA HYDRATASE_ISOMERASE FAMILY PROTEIN"/>
    <property type="match status" value="1"/>
</dbReference>
<comment type="catalytic activity">
    <reaction evidence="1">
        <text>a (3Z)-enoyl-CoA = a 4-saturated (2E)-enoyl-CoA</text>
        <dbReference type="Rhea" id="RHEA:45900"/>
        <dbReference type="ChEBI" id="CHEBI:85097"/>
        <dbReference type="ChEBI" id="CHEBI:85489"/>
        <dbReference type="EC" id="5.3.3.8"/>
    </reaction>
</comment>
<keyword evidence="9" id="KW-0808">Transferase</keyword>
<evidence type="ECO:0000256" key="5">
    <source>
        <dbReference type="SAM" id="MobiDB-lite"/>
    </source>
</evidence>
<dbReference type="CDD" id="cd06558">
    <property type="entry name" value="crotonase-like"/>
    <property type="match status" value="1"/>
</dbReference>
<feature type="domain" description="Transposable element P transposase-like GTP-binding insertion" evidence="7">
    <location>
        <begin position="733"/>
        <end position="847"/>
    </location>
</feature>
<protein>
    <submittedName>
        <fullName evidence="9">THAP9</fullName>
        <ecNumber evidence="9">2.7.7.-</ecNumber>
    </submittedName>
</protein>
<evidence type="ECO:0000256" key="2">
    <source>
        <dbReference type="ARBA" id="ARBA00000765"/>
    </source>
</evidence>
<dbReference type="Gene3D" id="3.90.226.10">
    <property type="entry name" value="2-enoyl-CoA Hydratase, Chain A, domain 1"/>
    <property type="match status" value="1"/>
</dbReference>
<keyword evidence="3" id="KW-0443">Lipid metabolism</keyword>
<dbReference type="InterPro" id="IPR048367">
    <property type="entry name" value="TNP-like_RNaseH_C"/>
</dbReference>
<comment type="caution">
    <text evidence="9">The sequence shown here is derived from an EMBL/GenBank/DDBJ whole genome shotgun (WGS) entry which is preliminary data.</text>
</comment>
<dbReference type="GO" id="GO:0006635">
    <property type="term" value="P:fatty acid beta-oxidation"/>
    <property type="evidence" value="ECO:0007669"/>
    <property type="project" value="TreeGrafter"/>
</dbReference>
<dbReference type="Pfam" id="PF21789">
    <property type="entry name" value="TNP-like_RNaseH_C"/>
    <property type="match status" value="1"/>
</dbReference>
<gene>
    <name evidence="9" type="ORF">MEDL_64428</name>
</gene>
<dbReference type="InterPro" id="IPR001753">
    <property type="entry name" value="Enoyl-CoA_hydra/iso"/>
</dbReference>
<feature type="domain" description="Transposable element P transposase-like RNase H" evidence="6">
    <location>
        <begin position="580"/>
        <end position="704"/>
    </location>
</feature>
<name>A0A8S3V5G2_MYTED</name>
<feature type="compositionally biased region" description="Polar residues" evidence="5">
    <location>
        <begin position="985"/>
        <end position="994"/>
    </location>
</feature>
<comment type="catalytic activity">
    <reaction evidence="2">
        <text>a (3E)-enoyl-CoA = a 4-saturated (2E)-enoyl-CoA</text>
        <dbReference type="Rhea" id="RHEA:45228"/>
        <dbReference type="ChEBI" id="CHEBI:58521"/>
        <dbReference type="ChEBI" id="CHEBI:85097"/>
        <dbReference type="EC" id="5.3.3.8"/>
    </reaction>
</comment>
<dbReference type="EMBL" id="CAJPWZ010003134">
    <property type="protein sequence ID" value="CAG2252904.1"/>
    <property type="molecule type" value="Genomic_DNA"/>
</dbReference>
<dbReference type="GO" id="GO:0005777">
    <property type="term" value="C:peroxisome"/>
    <property type="evidence" value="ECO:0007669"/>
    <property type="project" value="TreeGrafter"/>
</dbReference>
<dbReference type="Pfam" id="PF00378">
    <property type="entry name" value="ECH_1"/>
    <property type="match status" value="1"/>
</dbReference>
<dbReference type="InterPro" id="IPR029045">
    <property type="entry name" value="ClpP/crotonase-like_dom_sf"/>
</dbReference>
<feature type="domain" description="Transposable element P transposase-like RNase H C-terminal" evidence="8">
    <location>
        <begin position="936"/>
        <end position="966"/>
    </location>
</feature>
<keyword evidence="4" id="KW-0175">Coiled coil</keyword>
<dbReference type="GO" id="GO:0004165">
    <property type="term" value="F:delta(3)-delta(2)-enoyl-CoA isomerase activity"/>
    <property type="evidence" value="ECO:0007669"/>
    <property type="project" value="UniProtKB-EC"/>
</dbReference>
<dbReference type="EC" id="2.7.7.-" evidence="9"/>
<dbReference type="Pfam" id="PF21787">
    <property type="entry name" value="TNP-like_RNaseH_N"/>
    <property type="match status" value="1"/>
</dbReference>
<evidence type="ECO:0000259" key="8">
    <source>
        <dbReference type="Pfam" id="PF21789"/>
    </source>
</evidence>
<dbReference type="InterPro" id="IPR048366">
    <property type="entry name" value="TNP-like_GBD"/>
</dbReference>
<dbReference type="GO" id="GO:0016779">
    <property type="term" value="F:nucleotidyltransferase activity"/>
    <property type="evidence" value="ECO:0007669"/>
    <property type="project" value="UniProtKB-KW"/>
</dbReference>
<dbReference type="Pfam" id="PF21788">
    <property type="entry name" value="TNP-like_GBD"/>
    <property type="match status" value="1"/>
</dbReference>
<feature type="coiled-coil region" evidence="4">
    <location>
        <begin position="432"/>
        <end position="459"/>
    </location>
</feature>
<dbReference type="Proteomes" id="UP000683360">
    <property type="component" value="Unassembled WGS sequence"/>
</dbReference>
<dbReference type="AlphaFoldDB" id="A0A8S3V5G2"/>
<dbReference type="FunFam" id="3.90.226.10:FF:000049">
    <property type="entry name" value="Enoyl-CoA delta isomerase 3"/>
    <property type="match status" value="1"/>
</dbReference>
<keyword evidence="9" id="KW-0548">Nucleotidyltransferase</keyword>
<sequence length="1008" mass="115454">MGTQANIKLEFTDDGIAIIRMLNGENRLNNSFLHEFNKALDLVLENKDCKALITTSEGKIYSNGIDLKWMAPLTDKKRDQFRASLTDSIWRVMHFPVPTVAALNGHTFAGGAFLAMGHDYRVMRSDRGWLCWNEVHMNLPIRDDIRGVINNKISNVDAHREAIVFGRRLTAPEAKTLGLVDSVVDIDHLLQEAKRLAKHALGNNNIDREALAMMKRNTYKRKKKKAKINIEVVEIESGDILSQSQSNSTWQGIESLANELGWVSNIQDGSRCFMKLQEDRVLLSICIDSDLNCRIIVLEKVVKFENILENSTSINDASIVEKLMNKISCMKVCPGNDDFSDICRYRFPNTLAKFRNTEDILIASEENLAHRTTIRTVACGMLCDSQQERCSNCQVFRPNLFMQRSRMKNNSSETKLTHRLDYMTTGQLKERVLNSRDEIRSLKRKMDSLKEQLSKYCDKLGVKLDVGISESFVSIMKENNDIALSKFKENSPQYILWKQQLEAATKSNLKQMRWHPTLLRWCIALHAKSPSAYRMVKKSNVLTLPHENTLRDYTKFTSTQSGWNTDVIDRAILDFSILDDPLKQNISLLFDEVKVKSGLVYCSESGRLIGFCDLGSVNNDIQNFCINESETSEPGIASHIMTIMIRGIFSNLECVVAHYPCKGFTSYQLFWIIWHGIGILEKYGLIVRALVCDGATPNRKFYRIHGQNQDLCYFTNNEYGDEINLYFICDAPHLMKTTKNNFENSGWNNKTRNLMLNGKPIKWSQIVTLVEGDIHGMGLRLLPRISYEHLHLTPTLRMRVKLAVQILSSSVANALQLKGNPETESTQLFIRMFDKFFDCLNVSNTKSGIFQRKPTCAPYTNINDWRFKWLEEDFLKFLTKWEQEGENQADLSKKEKKQLCLSRETLEGLRITVKSFVELGKQLLLLPNVRFLLSEKFNQDPLEEYFSKQRGMGGFCDNPTVRQFQNNALKLQVANAPAVMASTRGNCQTRQNAQPIEAPLSKRKHKRH</sequence>
<dbReference type="InterPro" id="IPR048365">
    <property type="entry name" value="TNP-like_RNaseH_N"/>
</dbReference>
<evidence type="ECO:0000313" key="9">
    <source>
        <dbReference type="EMBL" id="CAG2252904.1"/>
    </source>
</evidence>
<dbReference type="SUPFAM" id="SSF52096">
    <property type="entry name" value="ClpP/crotonase"/>
    <property type="match status" value="1"/>
</dbReference>
<dbReference type="OrthoDB" id="1696280at2759"/>
<evidence type="ECO:0000313" key="10">
    <source>
        <dbReference type="Proteomes" id="UP000683360"/>
    </source>
</evidence>
<feature type="region of interest" description="Disordered" evidence="5">
    <location>
        <begin position="985"/>
        <end position="1008"/>
    </location>
</feature>
<reference evidence="9" key="1">
    <citation type="submission" date="2021-03" db="EMBL/GenBank/DDBJ databases">
        <authorList>
            <person name="Bekaert M."/>
        </authorList>
    </citation>
    <scope>NUCLEOTIDE SEQUENCE</scope>
</reference>
<organism evidence="9 10">
    <name type="scientific">Mytilus edulis</name>
    <name type="common">Blue mussel</name>
    <dbReference type="NCBI Taxonomy" id="6550"/>
    <lineage>
        <taxon>Eukaryota</taxon>
        <taxon>Metazoa</taxon>
        <taxon>Spiralia</taxon>
        <taxon>Lophotrochozoa</taxon>
        <taxon>Mollusca</taxon>
        <taxon>Bivalvia</taxon>
        <taxon>Autobranchia</taxon>
        <taxon>Pteriomorphia</taxon>
        <taxon>Mytilida</taxon>
        <taxon>Mytiloidea</taxon>
        <taxon>Mytilidae</taxon>
        <taxon>Mytilinae</taxon>
        <taxon>Mytilus</taxon>
    </lineage>
</organism>
<dbReference type="PANTHER" id="PTHR11941">
    <property type="entry name" value="ENOYL-COA HYDRATASE-RELATED"/>
    <property type="match status" value="1"/>
</dbReference>
<accession>A0A8S3V5G2</accession>
<evidence type="ECO:0000259" key="6">
    <source>
        <dbReference type="Pfam" id="PF21787"/>
    </source>
</evidence>
<evidence type="ECO:0000256" key="3">
    <source>
        <dbReference type="ARBA" id="ARBA00023098"/>
    </source>
</evidence>